<accession>V8QS01</accession>
<name>V8QS01_9BURK</name>
<proteinExistence type="predicted"/>
<dbReference type="RefSeq" id="WP_024006059.1">
    <property type="nucleotide sequence ID" value="NZ_KI650980.1"/>
</dbReference>
<dbReference type="AlphaFoldDB" id="V8QS01"/>
<evidence type="ECO:0000313" key="2">
    <source>
        <dbReference type="Proteomes" id="UP000018733"/>
    </source>
</evidence>
<gene>
    <name evidence="1" type="ORF">W822_15540</name>
</gene>
<evidence type="ECO:0000313" key="1">
    <source>
        <dbReference type="EMBL" id="ETF02417.1"/>
    </source>
</evidence>
<keyword evidence="2" id="KW-1185">Reference proteome</keyword>
<dbReference type="HOGENOM" id="CLU_1871003_0_0_4"/>
<protein>
    <submittedName>
        <fullName evidence="1">Uncharacterized protein</fullName>
    </submittedName>
</protein>
<dbReference type="Proteomes" id="UP000018733">
    <property type="component" value="Unassembled WGS sequence"/>
</dbReference>
<reference evidence="1 2" key="1">
    <citation type="journal article" date="2014" name="Genome Announc.">
        <title>Draft Genome Sequence of Advenella kashmirensis Strain W13003, a Polycyclic Aromatic Hydrocarbon-Degrading Bacterium.</title>
        <authorList>
            <person name="Wang X."/>
            <person name="Jin D."/>
            <person name="Zhou L."/>
            <person name="Wu L."/>
            <person name="An W."/>
            <person name="Zhao L."/>
        </authorList>
    </citation>
    <scope>NUCLEOTIDE SEQUENCE [LARGE SCALE GENOMIC DNA]</scope>
    <source>
        <strain evidence="1 2">W13003</strain>
    </source>
</reference>
<dbReference type="EMBL" id="AYXT01000010">
    <property type="protein sequence ID" value="ETF02417.1"/>
    <property type="molecule type" value="Genomic_DNA"/>
</dbReference>
<organism evidence="1 2">
    <name type="scientific">Advenella kashmirensis W13003</name>
    <dbReference type="NCBI Taxonomy" id="1424334"/>
    <lineage>
        <taxon>Bacteria</taxon>
        <taxon>Pseudomonadati</taxon>
        <taxon>Pseudomonadota</taxon>
        <taxon>Betaproteobacteria</taxon>
        <taxon>Burkholderiales</taxon>
        <taxon>Alcaligenaceae</taxon>
    </lineage>
</organism>
<sequence length="136" mass="14641">MATVDVNIDSATRDLEIDQADYGGDTTLSVNVGMLGSLTYLNITNPTGTSDELELKLVNDSVMNYQPSPYVLELQSGANVALSSMSGPDSVDMQGMIVQVSENSTLRFTPEMASTLHQISISVCIPIQSSYMTRPE</sequence>
<comment type="caution">
    <text evidence="1">The sequence shown here is derived from an EMBL/GenBank/DDBJ whole genome shotgun (WGS) entry which is preliminary data.</text>
</comment>